<dbReference type="PANTHER" id="PTHR43272">
    <property type="entry name" value="LONG-CHAIN-FATTY-ACID--COA LIGASE"/>
    <property type="match status" value="1"/>
</dbReference>
<gene>
    <name evidence="5" type="ORF">DF3PB_1840002</name>
    <name evidence="6" type="ORF">DF3PB_520014</name>
</gene>
<dbReference type="Gene3D" id="3.40.50.12780">
    <property type="entry name" value="N-terminal domain of ligase-like"/>
    <property type="match status" value="1"/>
</dbReference>
<dbReference type="InterPro" id="IPR000873">
    <property type="entry name" value="AMP-dep_synth/lig_dom"/>
</dbReference>
<dbReference type="GO" id="GO:0005783">
    <property type="term" value="C:endoplasmic reticulum"/>
    <property type="evidence" value="ECO:0007669"/>
    <property type="project" value="TreeGrafter"/>
</dbReference>
<evidence type="ECO:0000256" key="1">
    <source>
        <dbReference type="ARBA" id="ARBA00022598"/>
    </source>
</evidence>
<dbReference type="CDD" id="cd17641">
    <property type="entry name" value="LC_FACS_bac1"/>
    <property type="match status" value="1"/>
</dbReference>
<evidence type="ECO:0000313" key="6">
    <source>
        <dbReference type="EMBL" id="SUS07883.1"/>
    </source>
</evidence>
<keyword evidence="3" id="KW-0443">Lipid metabolism</keyword>
<protein>
    <submittedName>
        <fullName evidence="6">AMP-dependent synthetase</fullName>
    </submittedName>
</protein>
<dbReference type="EMBL" id="UIDG01000468">
    <property type="protein sequence ID" value="SUS07883.1"/>
    <property type="molecule type" value="Genomic_DNA"/>
</dbReference>
<feature type="domain" description="AMP-dependent synthetase/ligase" evidence="4">
    <location>
        <begin position="24"/>
        <end position="435"/>
    </location>
</feature>
<organism evidence="6">
    <name type="scientific">metagenome</name>
    <dbReference type="NCBI Taxonomy" id="256318"/>
    <lineage>
        <taxon>unclassified sequences</taxon>
        <taxon>metagenomes</taxon>
    </lineage>
</organism>
<accession>A0A380TJM1</accession>
<dbReference type="GO" id="GO:0016020">
    <property type="term" value="C:membrane"/>
    <property type="evidence" value="ECO:0007669"/>
    <property type="project" value="TreeGrafter"/>
</dbReference>
<dbReference type="GO" id="GO:0004467">
    <property type="term" value="F:long-chain fatty acid-CoA ligase activity"/>
    <property type="evidence" value="ECO:0007669"/>
    <property type="project" value="TreeGrafter"/>
</dbReference>
<dbReference type="InterPro" id="IPR042099">
    <property type="entry name" value="ANL_N_sf"/>
</dbReference>
<dbReference type="EMBL" id="UIDG01000095">
    <property type="protein sequence ID" value="SUS05290.1"/>
    <property type="molecule type" value="Genomic_DNA"/>
</dbReference>
<dbReference type="Pfam" id="PF23562">
    <property type="entry name" value="AMP-binding_C_3"/>
    <property type="match status" value="1"/>
</dbReference>
<keyword evidence="2" id="KW-0276">Fatty acid metabolism</keyword>
<name>A0A380TJM1_9ZZZZ</name>
<keyword evidence="1" id="KW-0436">Ligase</keyword>
<evidence type="ECO:0000259" key="4">
    <source>
        <dbReference type="Pfam" id="PF00501"/>
    </source>
</evidence>
<dbReference type="PANTHER" id="PTHR43272:SF32">
    <property type="entry name" value="AMP-DEPENDENT SYNTHETASE_LIGASE DOMAIN-CONTAINING PROTEIN"/>
    <property type="match status" value="1"/>
</dbReference>
<reference evidence="6" key="1">
    <citation type="submission" date="2018-07" db="EMBL/GenBank/DDBJ databases">
        <authorList>
            <person name="Quirk P.G."/>
            <person name="Krulwich T.A."/>
        </authorList>
    </citation>
    <scope>NUCLEOTIDE SEQUENCE</scope>
</reference>
<dbReference type="SUPFAM" id="SSF56801">
    <property type="entry name" value="Acetyl-CoA synthetase-like"/>
    <property type="match status" value="1"/>
</dbReference>
<proteinExistence type="predicted"/>
<sequence length="649" mass="72372">MAMTDGGFEFGDVKRFDTFPKLLAENARRWPDAVAMREKEFGIWNAFTWAECQRRVRSMALGMHKLGLRRGEVVALIGDNRPEWIWGELAAHAMGALSLGIYQDSLGEEVTFLLNTAEARIIVAEDEEQVDKLRELIDETPSVRHIVYCDPRGIRKYDDPRLIDISMVYQLGTEVDAATPELYEQELNAGRGADVAVLCTTSGTTARPKLSMMQAGPFLDHCLAYLRRDPKQAGDNYVSVLPLPWIMEQVYAVAQALISRITVNFVETQETMMADLREIGPSFVLLAPRSWESIAADVRSRMMDASRLKQAMFALGMKLGMRALDAGRRSALAEALLFRALKDRLGFTSLKSAATGGAALGPDTFRFFLAMGVPLRQLYGQTELAGAYTLHAADDVDFDTVGTPFDNAEVRIDNPDENGVGEIVARTSGMFLGYFKNEEATRADVHDGWMRTGDAGYFKEGNGHLVVIDRIKDIATTDTGARFSPMFIENKLKFSPFIAEVVVLGHDRPYLAAMVCIRFAIVSKWAEQRRIAFTNYTNLAARADVYQLVRGEIERVNASLPVAHRIRRFLLLYKELDADDGELTRTRKVRRSVINQKYGDLIDAIYRGDDSVFVDTTITFQDGSKARIVTDLKVETIGEAPQPAQAAAQ</sequence>
<evidence type="ECO:0000256" key="3">
    <source>
        <dbReference type="ARBA" id="ARBA00023098"/>
    </source>
</evidence>
<evidence type="ECO:0000256" key="2">
    <source>
        <dbReference type="ARBA" id="ARBA00022832"/>
    </source>
</evidence>
<dbReference type="Pfam" id="PF00501">
    <property type="entry name" value="AMP-binding"/>
    <property type="match status" value="1"/>
</dbReference>
<dbReference type="AlphaFoldDB" id="A0A380TJM1"/>
<evidence type="ECO:0000313" key="5">
    <source>
        <dbReference type="EMBL" id="SUS05290.1"/>
    </source>
</evidence>